<reference evidence="1 2" key="1">
    <citation type="submission" date="2017-08" db="EMBL/GenBank/DDBJ databases">
        <title>Infants hospitalized years apart are colonized by the same room-sourced microbial strains.</title>
        <authorList>
            <person name="Brooks B."/>
            <person name="Olm M.R."/>
            <person name="Firek B.A."/>
            <person name="Baker R."/>
            <person name="Thomas B.C."/>
            <person name="Morowitz M.J."/>
            <person name="Banfield J.F."/>
        </authorList>
    </citation>
    <scope>NUCLEOTIDE SEQUENCE [LARGE SCALE GENOMIC DNA]</scope>
    <source>
        <strain evidence="1">S2_006_000_R2_64</strain>
    </source>
</reference>
<dbReference type="Proteomes" id="UP000249739">
    <property type="component" value="Unassembled WGS sequence"/>
</dbReference>
<evidence type="ECO:0000313" key="2">
    <source>
        <dbReference type="Proteomes" id="UP000249739"/>
    </source>
</evidence>
<protein>
    <recommendedName>
        <fullName evidence="3">Lipoprotein</fullName>
    </recommendedName>
</protein>
<gene>
    <name evidence="1" type="ORF">DI586_00680</name>
</gene>
<evidence type="ECO:0008006" key="3">
    <source>
        <dbReference type="Google" id="ProtNLM"/>
    </source>
</evidence>
<comment type="caution">
    <text evidence="1">The sequence shown here is derived from an EMBL/GenBank/DDBJ whole genome shotgun (WGS) entry which is preliminary data.</text>
</comment>
<dbReference type="EMBL" id="QFOT01000003">
    <property type="protein sequence ID" value="PZP57330.1"/>
    <property type="molecule type" value="Genomic_DNA"/>
</dbReference>
<sequence length="171" mass="18912">MKNGFFFAAALATAPLISGCQTTKSLNITTCQQVDGRSGKGILQGVLPGYRISKPSSSCITSKYFMEMVDQLKVRGNDKNYFILSRIKDDYQTLKDASKDSGEARKTLAMIDQRMAAQGITMESIVAAYEKYKPREITPEHRETVCTVKEVSVMGQIERQRTCPVAEAAPN</sequence>
<dbReference type="PROSITE" id="PS51257">
    <property type="entry name" value="PROKAR_LIPOPROTEIN"/>
    <property type="match status" value="1"/>
</dbReference>
<name>A0A2W5FU75_9BACT</name>
<evidence type="ECO:0000313" key="1">
    <source>
        <dbReference type="EMBL" id="PZP57330.1"/>
    </source>
</evidence>
<organism evidence="1 2">
    <name type="scientific">Micavibrio aeruginosavorus</name>
    <dbReference type="NCBI Taxonomy" id="349221"/>
    <lineage>
        <taxon>Bacteria</taxon>
        <taxon>Pseudomonadati</taxon>
        <taxon>Bdellovibrionota</taxon>
        <taxon>Bdellovibrionia</taxon>
        <taxon>Bdellovibrionales</taxon>
        <taxon>Pseudobdellovibrionaceae</taxon>
        <taxon>Micavibrio</taxon>
    </lineage>
</organism>
<accession>A0A2W5FU75</accession>
<proteinExistence type="predicted"/>
<dbReference type="AlphaFoldDB" id="A0A2W5FU75"/>